<dbReference type="AlphaFoldDB" id="A0A6J7IM06"/>
<dbReference type="EMBL" id="CAFBIZ010000022">
    <property type="protein sequence ID" value="CAB4846793.1"/>
    <property type="molecule type" value="Genomic_DNA"/>
</dbReference>
<organism evidence="3">
    <name type="scientific">freshwater metagenome</name>
    <dbReference type="NCBI Taxonomy" id="449393"/>
    <lineage>
        <taxon>unclassified sequences</taxon>
        <taxon>metagenomes</taxon>
        <taxon>ecological metagenomes</taxon>
    </lineage>
</organism>
<sequence>MLETVPIALLVLVILGLAAAAGTVVVRLFRRQG</sequence>
<protein>
    <submittedName>
        <fullName evidence="3">Unannotated protein</fullName>
    </submittedName>
</protein>
<keyword evidence="1" id="KW-0472">Membrane</keyword>
<reference evidence="3" key="1">
    <citation type="submission" date="2020-05" db="EMBL/GenBank/DDBJ databases">
        <authorList>
            <person name="Chiriac C."/>
            <person name="Salcher M."/>
            <person name="Ghai R."/>
            <person name="Kavagutti S V."/>
        </authorList>
    </citation>
    <scope>NUCLEOTIDE SEQUENCE</scope>
</reference>
<keyword evidence="1" id="KW-0812">Transmembrane</keyword>
<keyword evidence="1" id="KW-1133">Transmembrane helix</keyword>
<dbReference type="EMBL" id="CAFBPU010000016">
    <property type="protein sequence ID" value="CAB5030891.1"/>
    <property type="molecule type" value="Genomic_DNA"/>
</dbReference>
<evidence type="ECO:0000313" key="3">
    <source>
        <dbReference type="EMBL" id="CAB4932268.1"/>
    </source>
</evidence>
<evidence type="ECO:0000256" key="1">
    <source>
        <dbReference type="SAM" id="Phobius"/>
    </source>
</evidence>
<gene>
    <name evidence="2" type="ORF">UFOPK3268_00305</name>
    <name evidence="3" type="ORF">UFOPK3752_00510</name>
    <name evidence="4" type="ORF">UFOPK4150_00952</name>
</gene>
<evidence type="ECO:0000313" key="4">
    <source>
        <dbReference type="EMBL" id="CAB5030891.1"/>
    </source>
</evidence>
<feature type="transmembrane region" description="Helical" evidence="1">
    <location>
        <begin position="6"/>
        <end position="29"/>
    </location>
</feature>
<proteinExistence type="predicted"/>
<name>A0A6J7IM06_9ZZZZ</name>
<evidence type="ECO:0000313" key="2">
    <source>
        <dbReference type="EMBL" id="CAB4846793.1"/>
    </source>
</evidence>
<accession>A0A6J7IM06</accession>
<dbReference type="EMBL" id="CAFBND010000013">
    <property type="protein sequence ID" value="CAB4932268.1"/>
    <property type="molecule type" value="Genomic_DNA"/>
</dbReference>